<dbReference type="PANTHER" id="PTHR46230:SF4">
    <property type="entry name" value="PROTEIN BOLA4, CHLOROPLASTIC_MITOCHONDRIAL"/>
    <property type="match status" value="1"/>
</dbReference>
<keyword evidence="4" id="KW-1185">Reference proteome</keyword>
<dbReference type="GeneID" id="17311048"/>
<evidence type="ECO:0000256" key="1">
    <source>
        <dbReference type="RuleBase" id="RU003860"/>
    </source>
</evidence>
<name>L1K1N8_GUITC</name>
<dbReference type="eggNOG" id="KOG2313">
    <property type="taxonomic scope" value="Eukaryota"/>
</dbReference>
<dbReference type="Proteomes" id="UP000011087">
    <property type="component" value="Unassembled WGS sequence"/>
</dbReference>
<dbReference type="OMA" id="HISIEVV"/>
<comment type="similarity">
    <text evidence="1">Belongs to the BolA/IbaG family.</text>
</comment>
<dbReference type="HOGENOM" id="CLU_109462_4_2_1"/>
<evidence type="ECO:0000313" key="3">
    <source>
        <dbReference type="EnsemblProtists" id="EKX54527"/>
    </source>
</evidence>
<dbReference type="EMBL" id="JH992967">
    <property type="protein sequence ID" value="EKX54527.1"/>
    <property type="molecule type" value="Genomic_DNA"/>
</dbReference>
<dbReference type="Gene3D" id="3.10.20.90">
    <property type="entry name" value="Phosphatidylinositol 3-kinase Catalytic Subunit, Chain A, domain 1"/>
    <property type="match status" value="1"/>
</dbReference>
<dbReference type="RefSeq" id="XP_005841507.1">
    <property type="nucleotide sequence ID" value="XM_005841450.1"/>
</dbReference>
<protein>
    <recommendedName>
        <fullName evidence="5">BolA-like protein</fullName>
    </recommendedName>
</protein>
<dbReference type="KEGG" id="gtt:GUITHDRAFT_100004"/>
<evidence type="ECO:0000313" key="2">
    <source>
        <dbReference type="EMBL" id="EKX54527.1"/>
    </source>
</evidence>
<dbReference type="AlphaFoldDB" id="L1K1N8"/>
<organism evidence="2">
    <name type="scientific">Guillardia theta (strain CCMP2712)</name>
    <name type="common">Cryptophyte</name>
    <dbReference type="NCBI Taxonomy" id="905079"/>
    <lineage>
        <taxon>Eukaryota</taxon>
        <taxon>Cryptophyceae</taxon>
        <taxon>Pyrenomonadales</taxon>
        <taxon>Geminigeraceae</taxon>
        <taxon>Guillardia</taxon>
    </lineage>
</organism>
<dbReference type="PANTHER" id="PTHR46230">
    <property type="match status" value="1"/>
</dbReference>
<gene>
    <name evidence="2" type="ORF">GUITHDRAFT_100004</name>
</gene>
<dbReference type="STRING" id="905079.L1K1N8"/>
<dbReference type="SUPFAM" id="SSF82657">
    <property type="entry name" value="BolA-like"/>
    <property type="match status" value="1"/>
</dbReference>
<reference evidence="3" key="3">
    <citation type="submission" date="2016-03" db="UniProtKB">
        <authorList>
            <consortium name="EnsemblProtists"/>
        </authorList>
    </citation>
    <scope>IDENTIFICATION</scope>
</reference>
<dbReference type="OrthoDB" id="4983at2759"/>
<dbReference type="PIRSF" id="PIRSF003113">
    <property type="entry name" value="BolA"/>
    <property type="match status" value="1"/>
</dbReference>
<accession>L1K1N8</accession>
<dbReference type="InterPro" id="IPR036065">
    <property type="entry name" value="BolA-like_sf"/>
</dbReference>
<reference evidence="2 4" key="1">
    <citation type="journal article" date="2012" name="Nature">
        <title>Algal genomes reveal evolutionary mosaicism and the fate of nucleomorphs.</title>
        <authorList>
            <consortium name="DOE Joint Genome Institute"/>
            <person name="Curtis B.A."/>
            <person name="Tanifuji G."/>
            <person name="Burki F."/>
            <person name="Gruber A."/>
            <person name="Irimia M."/>
            <person name="Maruyama S."/>
            <person name="Arias M.C."/>
            <person name="Ball S.G."/>
            <person name="Gile G.H."/>
            <person name="Hirakawa Y."/>
            <person name="Hopkins J.F."/>
            <person name="Kuo A."/>
            <person name="Rensing S.A."/>
            <person name="Schmutz J."/>
            <person name="Symeonidi A."/>
            <person name="Elias M."/>
            <person name="Eveleigh R.J."/>
            <person name="Herman E.K."/>
            <person name="Klute M.J."/>
            <person name="Nakayama T."/>
            <person name="Obornik M."/>
            <person name="Reyes-Prieto A."/>
            <person name="Armbrust E.V."/>
            <person name="Aves S.J."/>
            <person name="Beiko R.G."/>
            <person name="Coutinho P."/>
            <person name="Dacks J.B."/>
            <person name="Durnford D.G."/>
            <person name="Fast N.M."/>
            <person name="Green B.R."/>
            <person name="Grisdale C.J."/>
            <person name="Hempel F."/>
            <person name="Henrissat B."/>
            <person name="Hoppner M.P."/>
            <person name="Ishida K."/>
            <person name="Kim E."/>
            <person name="Koreny L."/>
            <person name="Kroth P.G."/>
            <person name="Liu Y."/>
            <person name="Malik S.B."/>
            <person name="Maier U.G."/>
            <person name="McRose D."/>
            <person name="Mock T."/>
            <person name="Neilson J.A."/>
            <person name="Onodera N.T."/>
            <person name="Poole A.M."/>
            <person name="Pritham E.J."/>
            <person name="Richards T.A."/>
            <person name="Rocap G."/>
            <person name="Roy S.W."/>
            <person name="Sarai C."/>
            <person name="Schaack S."/>
            <person name="Shirato S."/>
            <person name="Slamovits C.H."/>
            <person name="Spencer D.F."/>
            <person name="Suzuki S."/>
            <person name="Worden A.Z."/>
            <person name="Zauner S."/>
            <person name="Barry K."/>
            <person name="Bell C."/>
            <person name="Bharti A.K."/>
            <person name="Crow J.A."/>
            <person name="Grimwood J."/>
            <person name="Kramer R."/>
            <person name="Lindquist E."/>
            <person name="Lucas S."/>
            <person name="Salamov A."/>
            <person name="McFadden G.I."/>
            <person name="Lane C.E."/>
            <person name="Keeling P.J."/>
            <person name="Gray M.W."/>
            <person name="Grigoriev I.V."/>
            <person name="Archibald J.M."/>
        </authorList>
    </citation>
    <scope>NUCLEOTIDE SEQUENCE</scope>
    <source>
        <strain evidence="2 4">CCMP2712</strain>
    </source>
</reference>
<evidence type="ECO:0000313" key="4">
    <source>
        <dbReference type="Proteomes" id="UP000011087"/>
    </source>
</evidence>
<dbReference type="GO" id="GO:0016226">
    <property type="term" value="P:iron-sulfur cluster assembly"/>
    <property type="evidence" value="ECO:0007669"/>
    <property type="project" value="TreeGrafter"/>
</dbReference>
<dbReference type="Pfam" id="PF01722">
    <property type="entry name" value="BolA"/>
    <property type="match status" value="1"/>
</dbReference>
<dbReference type="PaxDb" id="55529-EKX54527"/>
<sequence>MSTDASAPEEDTVMSTIEKKITSELKPVKLEVIPAYGDPNGSHVTINVVSQAFEGKRAVQRQQMVYKVIWEEMQGAIHAVDQMKCQTPAEAGM</sequence>
<dbReference type="EnsemblProtists" id="EKX54527">
    <property type="protein sequence ID" value="EKX54527"/>
    <property type="gene ID" value="GUITHDRAFT_100004"/>
</dbReference>
<dbReference type="InterPro" id="IPR002634">
    <property type="entry name" value="BolA"/>
</dbReference>
<evidence type="ECO:0008006" key="5">
    <source>
        <dbReference type="Google" id="ProtNLM"/>
    </source>
</evidence>
<reference evidence="4" key="2">
    <citation type="submission" date="2012-11" db="EMBL/GenBank/DDBJ databases">
        <authorList>
            <person name="Kuo A."/>
            <person name="Curtis B.A."/>
            <person name="Tanifuji G."/>
            <person name="Burki F."/>
            <person name="Gruber A."/>
            <person name="Irimia M."/>
            <person name="Maruyama S."/>
            <person name="Arias M.C."/>
            <person name="Ball S.G."/>
            <person name="Gile G.H."/>
            <person name="Hirakawa Y."/>
            <person name="Hopkins J.F."/>
            <person name="Rensing S.A."/>
            <person name="Schmutz J."/>
            <person name="Symeonidi A."/>
            <person name="Elias M."/>
            <person name="Eveleigh R.J."/>
            <person name="Herman E.K."/>
            <person name="Klute M.J."/>
            <person name="Nakayama T."/>
            <person name="Obornik M."/>
            <person name="Reyes-Prieto A."/>
            <person name="Armbrust E.V."/>
            <person name="Aves S.J."/>
            <person name="Beiko R.G."/>
            <person name="Coutinho P."/>
            <person name="Dacks J.B."/>
            <person name="Durnford D.G."/>
            <person name="Fast N.M."/>
            <person name="Green B.R."/>
            <person name="Grisdale C."/>
            <person name="Hempe F."/>
            <person name="Henrissat B."/>
            <person name="Hoppner M.P."/>
            <person name="Ishida K.-I."/>
            <person name="Kim E."/>
            <person name="Koreny L."/>
            <person name="Kroth P.G."/>
            <person name="Liu Y."/>
            <person name="Malik S.-B."/>
            <person name="Maier U.G."/>
            <person name="McRose D."/>
            <person name="Mock T."/>
            <person name="Neilson J.A."/>
            <person name="Onodera N.T."/>
            <person name="Poole A.M."/>
            <person name="Pritham E.J."/>
            <person name="Richards T.A."/>
            <person name="Rocap G."/>
            <person name="Roy S.W."/>
            <person name="Sarai C."/>
            <person name="Schaack S."/>
            <person name="Shirato S."/>
            <person name="Slamovits C.H."/>
            <person name="Spencer D.F."/>
            <person name="Suzuki S."/>
            <person name="Worden A.Z."/>
            <person name="Zauner S."/>
            <person name="Barry K."/>
            <person name="Bell C."/>
            <person name="Bharti A.K."/>
            <person name="Crow J.A."/>
            <person name="Grimwood J."/>
            <person name="Kramer R."/>
            <person name="Lindquist E."/>
            <person name="Lucas S."/>
            <person name="Salamov A."/>
            <person name="McFadden G.I."/>
            <person name="Lane C.E."/>
            <person name="Keeling P.J."/>
            <person name="Gray M.W."/>
            <person name="Grigoriev I.V."/>
            <person name="Archibald J.M."/>
        </authorList>
    </citation>
    <scope>NUCLEOTIDE SEQUENCE</scope>
    <source>
        <strain evidence="4">CCMP2712</strain>
    </source>
</reference>
<proteinExistence type="inferred from homology"/>